<organism evidence="7 8">
    <name type="scientific">Lophiostoma macrostomum CBS 122681</name>
    <dbReference type="NCBI Taxonomy" id="1314788"/>
    <lineage>
        <taxon>Eukaryota</taxon>
        <taxon>Fungi</taxon>
        <taxon>Dikarya</taxon>
        <taxon>Ascomycota</taxon>
        <taxon>Pezizomycotina</taxon>
        <taxon>Dothideomycetes</taxon>
        <taxon>Pleosporomycetidae</taxon>
        <taxon>Pleosporales</taxon>
        <taxon>Lophiostomataceae</taxon>
        <taxon>Lophiostoma</taxon>
    </lineage>
</organism>
<evidence type="ECO:0000313" key="7">
    <source>
        <dbReference type="EMBL" id="KAF2647600.1"/>
    </source>
</evidence>
<dbReference type="EMBL" id="MU004600">
    <property type="protein sequence ID" value="KAF2647600.1"/>
    <property type="molecule type" value="Genomic_DNA"/>
</dbReference>
<protein>
    <submittedName>
        <fullName evidence="7">PLP-dependent transferase</fullName>
    </submittedName>
</protein>
<dbReference type="Pfam" id="PF00155">
    <property type="entry name" value="Aminotran_1_2"/>
    <property type="match status" value="1"/>
</dbReference>
<dbReference type="Proteomes" id="UP000799324">
    <property type="component" value="Unassembled WGS sequence"/>
</dbReference>
<dbReference type="SUPFAM" id="SSF53383">
    <property type="entry name" value="PLP-dependent transferases"/>
    <property type="match status" value="1"/>
</dbReference>
<dbReference type="GO" id="GO:0006520">
    <property type="term" value="P:amino acid metabolic process"/>
    <property type="evidence" value="ECO:0007669"/>
    <property type="project" value="TreeGrafter"/>
</dbReference>
<dbReference type="CDD" id="cd00609">
    <property type="entry name" value="AAT_like"/>
    <property type="match status" value="1"/>
</dbReference>
<dbReference type="GO" id="GO:0030170">
    <property type="term" value="F:pyridoxal phosphate binding"/>
    <property type="evidence" value="ECO:0007669"/>
    <property type="project" value="InterPro"/>
</dbReference>
<keyword evidence="3" id="KW-0032">Aminotransferase</keyword>
<comment type="cofactor">
    <cofactor evidence="1">
        <name>pyridoxal 5'-phosphate</name>
        <dbReference type="ChEBI" id="CHEBI:597326"/>
    </cofactor>
</comment>
<evidence type="ECO:0000256" key="4">
    <source>
        <dbReference type="ARBA" id="ARBA00022679"/>
    </source>
</evidence>
<dbReference type="PRINTS" id="PR00753">
    <property type="entry name" value="ACCSYNTHASE"/>
</dbReference>
<dbReference type="PANTHER" id="PTHR43795">
    <property type="entry name" value="BIFUNCTIONAL ASPARTATE AMINOTRANSFERASE AND GLUTAMATE/ASPARTATE-PREPHENATE AMINOTRANSFERASE-RELATED"/>
    <property type="match status" value="1"/>
</dbReference>
<name>A0A6A6SJ43_9PLEO</name>
<evidence type="ECO:0000256" key="3">
    <source>
        <dbReference type="ARBA" id="ARBA00022576"/>
    </source>
</evidence>
<dbReference type="InterPro" id="IPR015422">
    <property type="entry name" value="PyrdxlP-dep_Trfase_small"/>
</dbReference>
<keyword evidence="8" id="KW-1185">Reference proteome</keyword>
<dbReference type="InterPro" id="IPR015424">
    <property type="entry name" value="PyrdxlP-dep_Trfase"/>
</dbReference>
<evidence type="ECO:0000259" key="6">
    <source>
        <dbReference type="Pfam" id="PF00155"/>
    </source>
</evidence>
<accession>A0A6A6SJ43</accession>
<dbReference type="Gene3D" id="3.40.640.10">
    <property type="entry name" value="Type I PLP-dependent aspartate aminotransferase-like (Major domain)"/>
    <property type="match status" value="1"/>
</dbReference>
<dbReference type="InterPro" id="IPR050478">
    <property type="entry name" value="Ethylene_sulfur-biosynth"/>
</dbReference>
<dbReference type="OrthoDB" id="7042322at2759"/>
<sequence length="424" mass="46927">MDSGLSTRMSRAVQELLPVSAAHALPKNYNASTAIDLSNGQNEVLREELQEFFKTAVEDELTADAFALPDPNGGDVALRAALAAFFNTHFKPIHPVTLEHLVLTAGAGDAIESVVHAVCDEGDSVIVPGPYWDGFDHFVKVRPGVNTIAAHPPTYHKYDNYLLASLQAAYNFASDRSKIKAVIICNPHNPLSRCYPRRAIIECMEFCQERNLHLISDELYALATLNDTPGYEHPFVSALSLTEPFMPEGAVKVDPSRVHVVWSASKLFGSSGFRVGCLISQQNPELCSAMTLLTASHTNNIASLYLSSLLQWSQLPTLLALNSERLTESYRVLADAFRRWHVDFVPPTHGIFVFAKLGRSIRSSVEDKAFFQRLAVQGVRVSPGRFYNGVDSDYGWCRIRFSVPTKVMQTAIERITAFLAREAI</sequence>
<gene>
    <name evidence="7" type="ORF">K491DRAFT_298181</name>
</gene>
<dbReference type="PANTHER" id="PTHR43795:SF32">
    <property type="entry name" value="AMINOTRANSFERASE GLII-RELATED"/>
    <property type="match status" value="1"/>
</dbReference>
<dbReference type="GO" id="GO:0008483">
    <property type="term" value="F:transaminase activity"/>
    <property type="evidence" value="ECO:0007669"/>
    <property type="project" value="UniProtKB-KW"/>
</dbReference>
<dbReference type="InterPro" id="IPR015421">
    <property type="entry name" value="PyrdxlP-dep_Trfase_major"/>
</dbReference>
<comment type="similarity">
    <text evidence="2">Belongs to the class-I pyridoxal-phosphate-dependent aminotransferase family.</text>
</comment>
<feature type="domain" description="Aminotransferase class I/classII large" evidence="6">
    <location>
        <begin position="35"/>
        <end position="415"/>
    </location>
</feature>
<evidence type="ECO:0000256" key="2">
    <source>
        <dbReference type="ARBA" id="ARBA00007441"/>
    </source>
</evidence>
<keyword evidence="4 7" id="KW-0808">Transferase</keyword>
<evidence type="ECO:0000256" key="5">
    <source>
        <dbReference type="ARBA" id="ARBA00022898"/>
    </source>
</evidence>
<reference evidence="7" key="1">
    <citation type="journal article" date="2020" name="Stud. Mycol.">
        <title>101 Dothideomycetes genomes: a test case for predicting lifestyles and emergence of pathogens.</title>
        <authorList>
            <person name="Haridas S."/>
            <person name="Albert R."/>
            <person name="Binder M."/>
            <person name="Bloem J."/>
            <person name="Labutti K."/>
            <person name="Salamov A."/>
            <person name="Andreopoulos B."/>
            <person name="Baker S."/>
            <person name="Barry K."/>
            <person name="Bills G."/>
            <person name="Bluhm B."/>
            <person name="Cannon C."/>
            <person name="Castanera R."/>
            <person name="Culley D."/>
            <person name="Daum C."/>
            <person name="Ezra D."/>
            <person name="Gonzalez J."/>
            <person name="Henrissat B."/>
            <person name="Kuo A."/>
            <person name="Liang C."/>
            <person name="Lipzen A."/>
            <person name="Lutzoni F."/>
            <person name="Magnuson J."/>
            <person name="Mondo S."/>
            <person name="Nolan M."/>
            <person name="Ohm R."/>
            <person name="Pangilinan J."/>
            <person name="Park H.-J."/>
            <person name="Ramirez L."/>
            <person name="Alfaro M."/>
            <person name="Sun H."/>
            <person name="Tritt A."/>
            <person name="Yoshinaga Y."/>
            <person name="Zwiers L.-H."/>
            <person name="Turgeon B."/>
            <person name="Goodwin S."/>
            <person name="Spatafora J."/>
            <person name="Crous P."/>
            <person name="Grigoriev I."/>
        </authorList>
    </citation>
    <scope>NUCLEOTIDE SEQUENCE</scope>
    <source>
        <strain evidence="7">CBS 122681</strain>
    </source>
</reference>
<dbReference type="Gene3D" id="3.90.1150.10">
    <property type="entry name" value="Aspartate Aminotransferase, domain 1"/>
    <property type="match status" value="1"/>
</dbReference>
<dbReference type="InterPro" id="IPR004839">
    <property type="entry name" value="Aminotransferase_I/II_large"/>
</dbReference>
<keyword evidence="5" id="KW-0663">Pyridoxal phosphate</keyword>
<evidence type="ECO:0000313" key="8">
    <source>
        <dbReference type="Proteomes" id="UP000799324"/>
    </source>
</evidence>
<evidence type="ECO:0000256" key="1">
    <source>
        <dbReference type="ARBA" id="ARBA00001933"/>
    </source>
</evidence>
<proteinExistence type="inferred from homology"/>
<dbReference type="AlphaFoldDB" id="A0A6A6SJ43"/>